<accession>A0A6A4W732</accession>
<comment type="caution">
    <text evidence="3">The sequence shown here is derived from an EMBL/GenBank/DDBJ whole genome shotgun (WGS) entry which is preliminary data.</text>
</comment>
<evidence type="ECO:0000256" key="1">
    <source>
        <dbReference type="SAM" id="MobiDB-lite"/>
    </source>
</evidence>
<evidence type="ECO:0000313" key="3">
    <source>
        <dbReference type="EMBL" id="KAF0301823.1"/>
    </source>
</evidence>
<gene>
    <name evidence="3" type="ORF">FJT64_025950</name>
</gene>
<keyword evidence="4" id="KW-1185">Reference proteome</keyword>
<dbReference type="Proteomes" id="UP000440578">
    <property type="component" value="Unassembled WGS sequence"/>
</dbReference>
<reference evidence="3 4" key="1">
    <citation type="submission" date="2019-07" db="EMBL/GenBank/DDBJ databases">
        <title>Draft genome assembly of a fouling barnacle, Amphibalanus amphitrite (Darwin, 1854): The first reference genome for Thecostraca.</title>
        <authorList>
            <person name="Kim W."/>
        </authorList>
    </citation>
    <scope>NUCLEOTIDE SEQUENCE [LARGE SCALE GENOMIC DNA]</scope>
    <source>
        <strain evidence="3">SNU_AA5</strain>
        <tissue evidence="3">Soma without cirri and trophi</tissue>
    </source>
</reference>
<feature type="chain" id="PRO_5025418349" evidence="2">
    <location>
        <begin position="33"/>
        <end position="165"/>
    </location>
</feature>
<feature type="region of interest" description="Disordered" evidence="1">
    <location>
        <begin position="50"/>
        <end position="70"/>
    </location>
</feature>
<evidence type="ECO:0000256" key="2">
    <source>
        <dbReference type="SAM" id="SignalP"/>
    </source>
</evidence>
<proteinExistence type="predicted"/>
<dbReference type="AlphaFoldDB" id="A0A6A4W732"/>
<organism evidence="3 4">
    <name type="scientific">Amphibalanus amphitrite</name>
    <name type="common">Striped barnacle</name>
    <name type="synonym">Balanus amphitrite</name>
    <dbReference type="NCBI Taxonomy" id="1232801"/>
    <lineage>
        <taxon>Eukaryota</taxon>
        <taxon>Metazoa</taxon>
        <taxon>Ecdysozoa</taxon>
        <taxon>Arthropoda</taxon>
        <taxon>Crustacea</taxon>
        <taxon>Multicrustacea</taxon>
        <taxon>Cirripedia</taxon>
        <taxon>Thoracica</taxon>
        <taxon>Thoracicalcarea</taxon>
        <taxon>Balanomorpha</taxon>
        <taxon>Balanoidea</taxon>
        <taxon>Balanidae</taxon>
        <taxon>Amphibalaninae</taxon>
        <taxon>Amphibalanus</taxon>
    </lineage>
</organism>
<dbReference type="EMBL" id="VIIS01001116">
    <property type="protein sequence ID" value="KAF0301823.1"/>
    <property type="molecule type" value="Genomic_DNA"/>
</dbReference>
<feature type="signal peptide" evidence="2">
    <location>
        <begin position="1"/>
        <end position="32"/>
    </location>
</feature>
<evidence type="ECO:0000313" key="4">
    <source>
        <dbReference type="Proteomes" id="UP000440578"/>
    </source>
</evidence>
<dbReference type="OrthoDB" id="6375373at2759"/>
<keyword evidence="2" id="KW-0732">Signal</keyword>
<protein>
    <submittedName>
        <fullName evidence="3">Uncharacterized protein</fullName>
    </submittedName>
</protein>
<sequence>MVEQTACHPKPSQPWWLVTVLHGFLRHSAATAADVALSTAVVLPTEWGASAATQPTGRGGPDAPADRSRRRRLCTTRNTRRCSDEAHFWLSRHVNSRNAVHWGSKVPDKVLTKPLHSEKVSAWIAMRRGGGLIGPFFFENEREVAQTINAERGFGLALKDMTHPK</sequence>
<name>A0A6A4W732_AMPAM</name>